<organism evidence="1 2">
    <name type="scientific">Chaetoceros tenuissimus</name>
    <dbReference type="NCBI Taxonomy" id="426638"/>
    <lineage>
        <taxon>Eukaryota</taxon>
        <taxon>Sar</taxon>
        <taxon>Stramenopiles</taxon>
        <taxon>Ochrophyta</taxon>
        <taxon>Bacillariophyta</taxon>
        <taxon>Coscinodiscophyceae</taxon>
        <taxon>Chaetocerotophycidae</taxon>
        <taxon>Chaetocerotales</taxon>
        <taxon>Chaetocerotaceae</taxon>
        <taxon>Chaetoceros</taxon>
    </lineage>
</organism>
<dbReference type="SUPFAM" id="SSF140860">
    <property type="entry name" value="Pseudo ankyrin repeat-like"/>
    <property type="match status" value="1"/>
</dbReference>
<evidence type="ECO:0000313" key="2">
    <source>
        <dbReference type="Proteomes" id="UP001054902"/>
    </source>
</evidence>
<proteinExistence type="predicted"/>
<reference evidence="1 2" key="1">
    <citation type="journal article" date="2021" name="Sci. Rep.">
        <title>The genome of the diatom Chaetoceros tenuissimus carries an ancient integrated fragment of an extant virus.</title>
        <authorList>
            <person name="Hongo Y."/>
            <person name="Kimura K."/>
            <person name="Takaki Y."/>
            <person name="Yoshida Y."/>
            <person name="Baba S."/>
            <person name="Kobayashi G."/>
            <person name="Nagasaki K."/>
            <person name="Hano T."/>
            <person name="Tomaru Y."/>
        </authorList>
    </citation>
    <scope>NUCLEOTIDE SEQUENCE [LARGE SCALE GENOMIC DNA]</scope>
    <source>
        <strain evidence="1 2">NIES-3715</strain>
    </source>
</reference>
<accession>A0AAD3H6J5</accession>
<evidence type="ECO:0008006" key="3">
    <source>
        <dbReference type="Google" id="ProtNLM"/>
    </source>
</evidence>
<comment type="caution">
    <text evidence="1">The sequence shown here is derived from an EMBL/GenBank/DDBJ whole genome shotgun (WGS) entry which is preliminary data.</text>
</comment>
<dbReference type="AlphaFoldDB" id="A0AAD3H6J5"/>
<dbReference type="Proteomes" id="UP001054902">
    <property type="component" value="Unassembled WGS sequence"/>
</dbReference>
<sequence>MGNSIFCAERFTEESEDGIEFTIPKIRIAASTVGNLAVLNWSKNVSLYWKMMDWSNRFTPHWQVSSVDIAIRREHIHILEWMRCNNYISKNHMCKMAAKIGSVRVLQWAHKRYGWDESTTLAAAEYGNLDCLQYALQNGCPYDEDEILGLPLLHAHVQRWMIQNSNRL</sequence>
<dbReference type="EMBL" id="BLLK01000045">
    <property type="protein sequence ID" value="GFH52111.1"/>
    <property type="molecule type" value="Genomic_DNA"/>
</dbReference>
<gene>
    <name evidence="1" type="ORF">CTEN210_08587</name>
</gene>
<evidence type="ECO:0000313" key="1">
    <source>
        <dbReference type="EMBL" id="GFH52111.1"/>
    </source>
</evidence>
<protein>
    <recommendedName>
        <fullName evidence="3">Ankyrin repeat-containing domain</fullName>
    </recommendedName>
</protein>
<keyword evidence="2" id="KW-1185">Reference proteome</keyword>
<name>A0AAD3H6J5_9STRA</name>